<keyword evidence="6" id="KW-1015">Disulfide bond</keyword>
<evidence type="ECO:0000256" key="3">
    <source>
        <dbReference type="ARBA" id="ARBA00022670"/>
    </source>
</evidence>
<evidence type="ECO:0000259" key="13">
    <source>
        <dbReference type="PROSITE" id="PS50240"/>
    </source>
</evidence>
<evidence type="ECO:0000256" key="7">
    <source>
        <dbReference type="ARBA" id="ARBA00044036"/>
    </source>
</evidence>
<dbReference type="Pfam" id="PF00089">
    <property type="entry name" value="Trypsin"/>
    <property type="match status" value="1"/>
</dbReference>
<evidence type="ECO:0000256" key="8">
    <source>
        <dbReference type="ARBA" id="ARBA00074500"/>
    </source>
</evidence>
<evidence type="ECO:0000313" key="15">
    <source>
        <dbReference type="Proteomes" id="UP001607303"/>
    </source>
</evidence>
<evidence type="ECO:0000256" key="11">
    <source>
        <dbReference type="SAM" id="MobiDB-lite"/>
    </source>
</evidence>
<dbReference type="GO" id="GO:0005576">
    <property type="term" value="C:extracellular region"/>
    <property type="evidence" value="ECO:0007669"/>
    <property type="project" value="UniProtKB-SubCell"/>
</dbReference>
<feature type="region of interest" description="Disordered" evidence="11">
    <location>
        <begin position="144"/>
        <end position="170"/>
    </location>
</feature>
<dbReference type="InterPro" id="IPR009003">
    <property type="entry name" value="Peptidase_S1_PA"/>
</dbReference>
<dbReference type="GO" id="GO:0016485">
    <property type="term" value="P:protein processing"/>
    <property type="evidence" value="ECO:0007669"/>
    <property type="project" value="UniProtKB-ARBA"/>
</dbReference>
<evidence type="ECO:0000256" key="1">
    <source>
        <dbReference type="ARBA" id="ARBA00004239"/>
    </source>
</evidence>
<evidence type="ECO:0000256" key="12">
    <source>
        <dbReference type="SAM" id="SignalP"/>
    </source>
</evidence>
<feature type="signal peptide" evidence="12">
    <location>
        <begin position="1"/>
        <end position="28"/>
    </location>
</feature>
<dbReference type="AlphaFoldDB" id="A0ABD2CTM9"/>
<gene>
    <name evidence="14" type="ORF">V1477_003126</name>
</gene>
<evidence type="ECO:0000256" key="4">
    <source>
        <dbReference type="ARBA" id="ARBA00022801"/>
    </source>
</evidence>
<dbReference type="PANTHER" id="PTHR24252">
    <property type="entry name" value="ACROSIN-RELATED"/>
    <property type="match status" value="1"/>
</dbReference>
<dbReference type="FunFam" id="2.40.10.10:FF:000047">
    <property type="entry name" value="Trypsin eta"/>
    <property type="match status" value="1"/>
</dbReference>
<dbReference type="SUPFAM" id="SSF50494">
    <property type="entry name" value="Trypsin-like serine proteases"/>
    <property type="match status" value="1"/>
</dbReference>
<dbReference type="InterPro" id="IPR001314">
    <property type="entry name" value="Peptidase_S1A"/>
</dbReference>
<dbReference type="EC" id="3.4.21.1" evidence="7"/>
<feature type="domain" description="Peptidase S1" evidence="13">
    <location>
        <begin position="218"/>
        <end position="461"/>
    </location>
</feature>
<keyword evidence="2" id="KW-0964">Secreted</keyword>
<dbReference type="GO" id="GO:0004252">
    <property type="term" value="F:serine-type endopeptidase activity"/>
    <property type="evidence" value="ECO:0007669"/>
    <property type="project" value="UniProtKB-EC"/>
</dbReference>
<dbReference type="InterPro" id="IPR033116">
    <property type="entry name" value="TRYPSIN_SER"/>
</dbReference>
<feature type="chain" id="PRO_5044879019" description="Chymotrypsin-2" evidence="12">
    <location>
        <begin position="29"/>
        <end position="481"/>
    </location>
</feature>
<evidence type="ECO:0000256" key="6">
    <source>
        <dbReference type="ARBA" id="ARBA00023157"/>
    </source>
</evidence>
<dbReference type="PROSITE" id="PS50240">
    <property type="entry name" value="TRYPSIN_DOM"/>
    <property type="match status" value="1"/>
</dbReference>
<keyword evidence="15" id="KW-1185">Reference proteome</keyword>
<keyword evidence="12" id="KW-0732">Signal</keyword>
<dbReference type="EMBL" id="JAYRBN010000031">
    <property type="protein sequence ID" value="KAL2748483.1"/>
    <property type="molecule type" value="Genomic_DNA"/>
</dbReference>
<dbReference type="PROSITE" id="PS00135">
    <property type="entry name" value="TRYPSIN_SER"/>
    <property type="match status" value="1"/>
</dbReference>
<dbReference type="Proteomes" id="UP001607303">
    <property type="component" value="Unassembled WGS sequence"/>
</dbReference>
<keyword evidence="5 10" id="KW-0720">Serine protease</keyword>
<reference evidence="14 15" key="1">
    <citation type="journal article" date="2024" name="Ann. Entomol. Soc. Am.">
        <title>Genomic analyses of the southern and eastern yellowjacket wasps (Hymenoptera: Vespidae) reveal evolutionary signatures of social life.</title>
        <authorList>
            <person name="Catto M.A."/>
            <person name="Caine P.B."/>
            <person name="Orr S.E."/>
            <person name="Hunt B.G."/>
            <person name="Goodisman M.A.D."/>
        </authorList>
    </citation>
    <scope>NUCLEOTIDE SEQUENCE [LARGE SCALE GENOMIC DNA]</scope>
    <source>
        <strain evidence="14">232</strain>
        <tissue evidence="14">Head and thorax</tissue>
    </source>
</reference>
<dbReference type="InterPro" id="IPR001254">
    <property type="entry name" value="Trypsin_dom"/>
</dbReference>
<dbReference type="PROSITE" id="PS00134">
    <property type="entry name" value="TRYPSIN_HIS"/>
    <property type="match status" value="1"/>
</dbReference>
<evidence type="ECO:0000256" key="2">
    <source>
        <dbReference type="ARBA" id="ARBA00022525"/>
    </source>
</evidence>
<protein>
    <recommendedName>
        <fullName evidence="8">Chymotrypsin-2</fullName>
        <ecNumber evidence="7">3.4.21.1</ecNumber>
    </recommendedName>
    <alternativeName>
        <fullName evidence="9">Chymotrypsin II</fullName>
    </alternativeName>
</protein>
<evidence type="ECO:0000256" key="9">
    <source>
        <dbReference type="ARBA" id="ARBA00075128"/>
    </source>
</evidence>
<evidence type="ECO:0000313" key="14">
    <source>
        <dbReference type="EMBL" id="KAL2748483.1"/>
    </source>
</evidence>
<dbReference type="PRINTS" id="PR00722">
    <property type="entry name" value="CHYMOTRYPSIN"/>
</dbReference>
<dbReference type="SMART" id="SM00020">
    <property type="entry name" value="Tryp_SPc"/>
    <property type="match status" value="1"/>
</dbReference>
<keyword evidence="4 10" id="KW-0378">Hydrolase</keyword>
<comment type="caution">
    <text evidence="14">The sequence shown here is derived from an EMBL/GenBank/DDBJ whole genome shotgun (WGS) entry which is preliminary data.</text>
</comment>
<dbReference type="CDD" id="cd00190">
    <property type="entry name" value="Tryp_SPc"/>
    <property type="match status" value="1"/>
</dbReference>
<dbReference type="InterPro" id="IPR043504">
    <property type="entry name" value="Peptidase_S1_PA_chymotrypsin"/>
</dbReference>
<sequence length="481" mass="53483">MMTFFFIRWNFIIIFLLFISDNLLLTSSKNADSSSSSKTIGDSPYNSDPIFIISSSPIVYSFGHINERNPEENPFLMEKDKTNVINRNDQQYVNNPFLNLYNGVNRKDEIPISISTLSLNKTDNDSSSFIKPYINSSFPAIDLQNQGNGKNKEVSSPQEQAKLSNSSNRYSTRTKSDIKCEEYGKQFLSISEVQSLVGINTQVLRVESEQCTKFDQLVTGGTIATPGEFPHMVALGKILRDGSFMLYCGATLISPSWVLTASHCTYGPNGSPTVAKIGIHNIKDKKDGIVIEIEQMIRHPSYNPPAMYADIALIKLKTSVTFSNLIKPACLYQLYDNVPMKVWISGWGVTEFGDEQSEKLQKAQLDIINNIACSIKHNNSLAVPYGVTPSMICAGDPYGGWIKDACQGDSGGPLQLPHPIYSCLFQVIGITSFGEGCAIVDSPGVYTRVSHYLNWIEDIFQTQDILMSWIVLQVRPFPYGS</sequence>
<dbReference type="PANTHER" id="PTHR24252:SF7">
    <property type="entry name" value="HYALIN"/>
    <property type="match status" value="1"/>
</dbReference>
<keyword evidence="3 10" id="KW-0645">Protease</keyword>
<proteinExistence type="predicted"/>
<evidence type="ECO:0000256" key="10">
    <source>
        <dbReference type="RuleBase" id="RU363034"/>
    </source>
</evidence>
<comment type="subcellular location">
    <subcellularLocation>
        <location evidence="1">Secreted</location>
        <location evidence="1">Extracellular space</location>
    </subcellularLocation>
</comment>
<dbReference type="Gene3D" id="2.40.10.10">
    <property type="entry name" value="Trypsin-like serine proteases"/>
    <property type="match status" value="1"/>
</dbReference>
<accession>A0ABD2CTM9</accession>
<dbReference type="InterPro" id="IPR018114">
    <property type="entry name" value="TRYPSIN_HIS"/>
</dbReference>
<organism evidence="14 15">
    <name type="scientific">Vespula maculifrons</name>
    <name type="common">Eastern yellow jacket</name>
    <name type="synonym">Wasp</name>
    <dbReference type="NCBI Taxonomy" id="7453"/>
    <lineage>
        <taxon>Eukaryota</taxon>
        <taxon>Metazoa</taxon>
        <taxon>Ecdysozoa</taxon>
        <taxon>Arthropoda</taxon>
        <taxon>Hexapoda</taxon>
        <taxon>Insecta</taxon>
        <taxon>Pterygota</taxon>
        <taxon>Neoptera</taxon>
        <taxon>Endopterygota</taxon>
        <taxon>Hymenoptera</taxon>
        <taxon>Apocrita</taxon>
        <taxon>Aculeata</taxon>
        <taxon>Vespoidea</taxon>
        <taxon>Vespidae</taxon>
        <taxon>Vespinae</taxon>
        <taxon>Vespula</taxon>
    </lineage>
</organism>
<name>A0ABD2CTM9_VESMC</name>
<evidence type="ECO:0000256" key="5">
    <source>
        <dbReference type="ARBA" id="ARBA00022825"/>
    </source>
</evidence>